<keyword evidence="5" id="KW-1185">Reference proteome</keyword>
<dbReference type="GO" id="GO:0005739">
    <property type="term" value="C:mitochondrion"/>
    <property type="evidence" value="ECO:0007669"/>
    <property type="project" value="TreeGrafter"/>
</dbReference>
<comment type="caution">
    <text evidence="4">The sequence shown here is derived from an EMBL/GenBank/DDBJ whole genome shotgun (WGS) entry which is preliminary data.</text>
</comment>
<dbReference type="EMBL" id="CAJJDM010000043">
    <property type="protein sequence ID" value="CAD8068969.1"/>
    <property type="molecule type" value="Genomic_DNA"/>
</dbReference>
<dbReference type="GO" id="GO:0016836">
    <property type="term" value="F:hydro-lyase activity"/>
    <property type="evidence" value="ECO:0007669"/>
    <property type="project" value="UniProtKB-ARBA"/>
</dbReference>
<dbReference type="PANTHER" id="PTHR11941">
    <property type="entry name" value="ENOYL-COA HYDRATASE-RELATED"/>
    <property type="match status" value="1"/>
</dbReference>
<gene>
    <name evidence="4" type="ORF">PPRIM_AZ9-3.1.T0430131</name>
</gene>
<evidence type="ECO:0000313" key="4">
    <source>
        <dbReference type="EMBL" id="CAD8068969.1"/>
    </source>
</evidence>
<dbReference type="CDD" id="cd06558">
    <property type="entry name" value="crotonase-like"/>
    <property type="match status" value="1"/>
</dbReference>
<dbReference type="PROSITE" id="PS00166">
    <property type="entry name" value="ENOYL_COA_HYDRATASE"/>
    <property type="match status" value="1"/>
</dbReference>
<dbReference type="Pfam" id="PF00378">
    <property type="entry name" value="ECH_1"/>
    <property type="match status" value="1"/>
</dbReference>
<dbReference type="InterPro" id="IPR001753">
    <property type="entry name" value="Enoyl-CoA_hydra/iso"/>
</dbReference>
<dbReference type="PANTHER" id="PTHR11941:SF171">
    <property type="entry name" value="SD19268P"/>
    <property type="match status" value="1"/>
</dbReference>
<evidence type="ECO:0008006" key="6">
    <source>
        <dbReference type="Google" id="ProtNLM"/>
    </source>
</evidence>
<proteinExistence type="inferred from homology"/>
<dbReference type="FunFam" id="3.90.226.10:FF:000009">
    <property type="entry name" value="Carnitinyl-CoA dehydratase"/>
    <property type="match status" value="1"/>
</dbReference>
<dbReference type="Proteomes" id="UP000688137">
    <property type="component" value="Unassembled WGS sequence"/>
</dbReference>
<evidence type="ECO:0000313" key="5">
    <source>
        <dbReference type="Proteomes" id="UP000688137"/>
    </source>
</evidence>
<sequence>MQKLIYKFSSGLFSVKNHEKIKGLAIAELNNPLKKNALSKQLLVEMRQSISELAASKNINCVILRSSTSGTFCAGADLKERIGLSNFETELVVKNLRDTFNQIANLPQPVIGVIDGFALGGGLELALACDLRIITKSSILGLPETGLAIIPGAGGTQRTPRVIGVALAKELIFTGRRLSADESLKIGLVNYVEEDGQQANNRAENIASQILQNGPIGVRAAKAAINRGMEVDIESGLKIEEQLYYQVCHSQDRLEGLKAFGEKRKPQYKGE</sequence>
<comment type="similarity">
    <text evidence="1 3">Belongs to the enoyl-CoA hydratase/isomerase family.</text>
</comment>
<reference evidence="4" key="1">
    <citation type="submission" date="2021-01" db="EMBL/GenBank/DDBJ databases">
        <authorList>
            <consortium name="Genoscope - CEA"/>
            <person name="William W."/>
        </authorList>
    </citation>
    <scope>NUCLEOTIDE SEQUENCE</scope>
</reference>
<protein>
    <recommendedName>
        <fullName evidence="6">Enoyl-CoA hydratase</fullName>
    </recommendedName>
</protein>
<name>A0A8S1LQ62_PARPR</name>
<dbReference type="FunFam" id="1.10.12.10:FF:000001">
    <property type="entry name" value="Probable enoyl-CoA hydratase, mitochondrial"/>
    <property type="match status" value="1"/>
</dbReference>
<keyword evidence="2" id="KW-0456">Lyase</keyword>
<evidence type="ECO:0000256" key="1">
    <source>
        <dbReference type="ARBA" id="ARBA00005254"/>
    </source>
</evidence>
<evidence type="ECO:0000256" key="3">
    <source>
        <dbReference type="RuleBase" id="RU003707"/>
    </source>
</evidence>
<evidence type="ECO:0000256" key="2">
    <source>
        <dbReference type="ARBA" id="ARBA00023239"/>
    </source>
</evidence>
<dbReference type="OMA" id="YEQAHAW"/>
<accession>A0A8S1LQ62</accession>
<dbReference type="InterPro" id="IPR018376">
    <property type="entry name" value="Enoyl-CoA_hyd/isom_CS"/>
</dbReference>
<dbReference type="AlphaFoldDB" id="A0A8S1LQ62"/>
<dbReference type="GO" id="GO:0006635">
    <property type="term" value="P:fatty acid beta-oxidation"/>
    <property type="evidence" value="ECO:0007669"/>
    <property type="project" value="TreeGrafter"/>
</dbReference>
<organism evidence="4 5">
    <name type="scientific">Paramecium primaurelia</name>
    <dbReference type="NCBI Taxonomy" id="5886"/>
    <lineage>
        <taxon>Eukaryota</taxon>
        <taxon>Sar</taxon>
        <taxon>Alveolata</taxon>
        <taxon>Ciliophora</taxon>
        <taxon>Intramacronucleata</taxon>
        <taxon>Oligohymenophorea</taxon>
        <taxon>Peniculida</taxon>
        <taxon>Parameciidae</taxon>
        <taxon>Paramecium</taxon>
    </lineage>
</organism>